<dbReference type="Proteomes" id="UP000603434">
    <property type="component" value="Unassembled WGS sequence"/>
</dbReference>
<dbReference type="InterPro" id="IPR017200">
    <property type="entry name" value="PqqE-like"/>
</dbReference>
<evidence type="ECO:0000313" key="9">
    <source>
        <dbReference type="Proteomes" id="UP000603434"/>
    </source>
</evidence>
<gene>
    <name evidence="8" type="ORF">H8E23_10280</name>
</gene>
<dbReference type="CDD" id="cd01335">
    <property type="entry name" value="Radical_SAM"/>
    <property type="match status" value="1"/>
</dbReference>
<sequence>MADQETCYPLTSLYLYLTDRCNLSCSHCWISPEFSQLRQNGIPLDSLKKTISEAGALGLGSVKLTGGEPLLYRQLDELLIFLKSKELTIYIETNGTLIDQKMIKSFQAAGVEQISVSLDAATEEIHNKIRGIKGSYALTMQGLHRLSGSGLQFQIIMTLQRKNRGEIPAMILLSKKLGACSLKINHLLPCGRGKDVFDQKENLDLDELTQLYRLVEEEWPRPDTIEIEFDLPVALRSIEDIKRRGLNECRILNILGILANGDFSICGIGQTVEELRMGNLLHDSVTEVWHNNPILIELRQSITSRLKGACGGCIFKFQCLGGCRANAYFLTKDLHAPYFLCQQYYESGLFPSSRYIG</sequence>
<comment type="cofactor">
    <cofactor evidence="1">
        <name>[4Fe-4S] cluster</name>
        <dbReference type="ChEBI" id="CHEBI:49883"/>
    </cofactor>
</comment>
<dbReference type="Pfam" id="PF13186">
    <property type="entry name" value="SPASM"/>
    <property type="match status" value="1"/>
</dbReference>
<dbReference type="GO" id="GO:0046872">
    <property type="term" value="F:metal ion binding"/>
    <property type="evidence" value="ECO:0007669"/>
    <property type="project" value="UniProtKB-KW"/>
</dbReference>
<evidence type="ECO:0000256" key="6">
    <source>
        <dbReference type="ARBA" id="ARBA00023014"/>
    </source>
</evidence>
<evidence type="ECO:0000313" key="8">
    <source>
        <dbReference type="EMBL" id="MBC8361774.1"/>
    </source>
</evidence>
<keyword evidence="6" id="KW-0411">Iron-sulfur</keyword>
<dbReference type="GO" id="GO:0051539">
    <property type="term" value="F:4 iron, 4 sulfur cluster binding"/>
    <property type="evidence" value="ECO:0007669"/>
    <property type="project" value="UniProtKB-KW"/>
</dbReference>
<dbReference type="EMBL" id="JACNJH010000151">
    <property type="protein sequence ID" value="MBC8361774.1"/>
    <property type="molecule type" value="Genomic_DNA"/>
</dbReference>
<protein>
    <submittedName>
        <fullName evidence="8">Radical SAM protein</fullName>
    </submittedName>
</protein>
<dbReference type="Gene3D" id="3.20.20.70">
    <property type="entry name" value="Aldolase class I"/>
    <property type="match status" value="1"/>
</dbReference>
<dbReference type="InterPro" id="IPR013785">
    <property type="entry name" value="Aldolase_TIM"/>
</dbReference>
<dbReference type="PANTHER" id="PTHR11228">
    <property type="entry name" value="RADICAL SAM DOMAIN PROTEIN"/>
    <property type="match status" value="1"/>
</dbReference>
<dbReference type="PIRSF" id="PIRSF037420">
    <property type="entry name" value="PQQ_syn_pqqE"/>
    <property type="match status" value="1"/>
</dbReference>
<proteinExistence type="predicted"/>
<dbReference type="InterPro" id="IPR023885">
    <property type="entry name" value="4Fe4S-binding_SPASM_dom"/>
</dbReference>
<keyword evidence="4" id="KW-0479">Metal-binding</keyword>
<dbReference type="SMART" id="SM00729">
    <property type="entry name" value="Elp3"/>
    <property type="match status" value="1"/>
</dbReference>
<evidence type="ECO:0000256" key="5">
    <source>
        <dbReference type="ARBA" id="ARBA00023004"/>
    </source>
</evidence>
<name>A0A8J6NUP4_9BACT</name>
<evidence type="ECO:0000259" key="7">
    <source>
        <dbReference type="PROSITE" id="PS51918"/>
    </source>
</evidence>
<accession>A0A8J6NUP4</accession>
<dbReference type="PANTHER" id="PTHR11228:SF7">
    <property type="entry name" value="PQQA PEPTIDE CYCLASE"/>
    <property type="match status" value="1"/>
</dbReference>
<keyword evidence="5" id="KW-0408">Iron</keyword>
<dbReference type="SFLD" id="SFLDS00029">
    <property type="entry name" value="Radical_SAM"/>
    <property type="match status" value="1"/>
</dbReference>
<dbReference type="Pfam" id="PF04055">
    <property type="entry name" value="Radical_SAM"/>
    <property type="match status" value="1"/>
</dbReference>
<dbReference type="PROSITE" id="PS51918">
    <property type="entry name" value="RADICAL_SAM"/>
    <property type="match status" value="1"/>
</dbReference>
<dbReference type="SUPFAM" id="SSF102114">
    <property type="entry name" value="Radical SAM enzymes"/>
    <property type="match status" value="1"/>
</dbReference>
<dbReference type="GO" id="GO:0003824">
    <property type="term" value="F:catalytic activity"/>
    <property type="evidence" value="ECO:0007669"/>
    <property type="project" value="InterPro"/>
</dbReference>
<evidence type="ECO:0000256" key="4">
    <source>
        <dbReference type="ARBA" id="ARBA00022723"/>
    </source>
</evidence>
<dbReference type="InterPro" id="IPR058240">
    <property type="entry name" value="rSAM_sf"/>
</dbReference>
<keyword evidence="2" id="KW-0004">4Fe-4S</keyword>
<dbReference type="SFLD" id="SFLDG01067">
    <property type="entry name" value="SPASM/twitch_domain_containing"/>
    <property type="match status" value="1"/>
</dbReference>
<dbReference type="InterPro" id="IPR007197">
    <property type="entry name" value="rSAM"/>
</dbReference>
<reference evidence="8 9" key="1">
    <citation type="submission" date="2020-08" db="EMBL/GenBank/DDBJ databases">
        <title>Bridging the membrane lipid divide: bacteria of the FCB group superphylum have the potential to synthesize archaeal ether lipids.</title>
        <authorList>
            <person name="Villanueva L."/>
            <person name="Von Meijenfeldt F.A.B."/>
            <person name="Westbye A.B."/>
            <person name="Yadav S."/>
            <person name="Hopmans E.C."/>
            <person name="Dutilh B.E."/>
            <person name="Sinninghe Damste J.S."/>
        </authorList>
    </citation>
    <scope>NUCLEOTIDE SEQUENCE [LARGE SCALE GENOMIC DNA]</scope>
    <source>
        <strain evidence="8">NIOZ-UU30</strain>
    </source>
</reference>
<organism evidence="8 9">
    <name type="scientific">Candidatus Desulfatibia profunda</name>
    <dbReference type="NCBI Taxonomy" id="2841695"/>
    <lineage>
        <taxon>Bacteria</taxon>
        <taxon>Pseudomonadati</taxon>
        <taxon>Thermodesulfobacteriota</taxon>
        <taxon>Desulfobacteria</taxon>
        <taxon>Desulfobacterales</taxon>
        <taxon>Desulfobacterales incertae sedis</taxon>
        <taxon>Candidatus Desulfatibia</taxon>
    </lineage>
</organism>
<dbReference type="AlphaFoldDB" id="A0A8J6NUP4"/>
<keyword evidence="3" id="KW-0949">S-adenosyl-L-methionine</keyword>
<evidence type="ECO:0000256" key="3">
    <source>
        <dbReference type="ARBA" id="ARBA00022691"/>
    </source>
</evidence>
<feature type="domain" description="Radical SAM core" evidence="7">
    <location>
        <begin position="7"/>
        <end position="221"/>
    </location>
</feature>
<dbReference type="InterPro" id="IPR050377">
    <property type="entry name" value="Radical_SAM_PqqE_MftC-like"/>
</dbReference>
<dbReference type="NCBIfam" id="TIGR04085">
    <property type="entry name" value="rSAM_more_4Fe4S"/>
    <property type="match status" value="1"/>
</dbReference>
<comment type="caution">
    <text evidence="8">The sequence shown here is derived from an EMBL/GenBank/DDBJ whole genome shotgun (WGS) entry which is preliminary data.</text>
</comment>
<evidence type="ECO:0000256" key="2">
    <source>
        <dbReference type="ARBA" id="ARBA00022485"/>
    </source>
</evidence>
<dbReference type="SFLD" id="SFLDG01386">
    <property type="entry name" value="main_SPASM_domain-containing"/>
    <property type="match status" value="1"/>
</dbReference>
<evidence type="ECO:0000256" key="1">
    <source>
        <dbReference type="ARBA" id="ARBA00001966"/>
    </source>
</evidence>
<dbReference type="InterPro" id="IPR006638">
    <property type="entry name" value="Elp3/MiaA/NifB-like_rSAM"/>
</dbReference>